<dbReference type="InterPro" id="IPR029063">
    <property type="entry name" value="SAM-dependent_MTases_sf"/>
</dbReference>
<evidence type="ECO:0000313" key="2">
    <source>
        <dbReference type="Proteomes" id="UP000228751"/>
    </source>
</evidence>
<organism evidence="1 2">
    <name type="scientific">Acetobacter pomorum</name>
    <dbReference type="NCBI Taxonomy" id="65959"/>
    <lineage>
        <taxon>Bacteria</taxon>
        <taxon>Pseudomonadati</taxon>
        <taxon>Pseudomonadota</taxon>
        <taxon>Alphaproteobacteria</taxon>
        <taxon>Acetobacterales</taxon>
        <taxon>Acetobacteraceae</taxon>
        <taxon>Acetobacter</taxon>
    </lineage>
</organism>
<dbReference type="AlphaFoldDB" id="A0A2G4REE8"/>
<dbReference type="GO" id="GO:0008168">
    <property type="term" value="F:methyltransferase activity"/>
    <property type="evidence" value="ECO:0007669"/>
    <property type="project" value="UniProtKB-KW"/>
</dbReference>
<dbReference type="RefSeq" id="WP_099540593.1">
    <property type="nucleotide sequence ID" value="NZ_PEBQ01000052.1"/>
</dbReference>
<dbReference type="SUPFAM" id="SSF53335">
    <property type="entry name" value="S-adenosyl-L-methionine-dependent methyltransferases"/>
    <property type="match status" value="1"/>
</dbReference>
<proteinExistence type="predicted"/>
<gene>
    <name evidence="1" type="ORF">CSR02_03600</name>
</gene>
<keyword evidence="1" id="KW-0808">Transferase</keyword>
<accession>A0A2G4REE8</accession>
<dbReference type="Proteomes" id="UP000228751">
    <property type="component" value="Unassembled WGS sequence"/>
</dbReference>
<reference evidence="1 2" key="1">
    <citation type="submission" date="2017-10" db="EMBL/GenBank/DDBJ databases">
        <title>Genomic analysis of the genus Acetobacter.</title>
        <authorList>
            <person name="Kim K.H."/>
            <person name="Chun B.H."/>
            <person name="Son A.R."/>
            <person name="Jeon C.O."/>
        </authorList>
    </citation>
    <scope>NUCLEOTIDE SEQUENCE [LARGE SCALE GENOMIC DNA]</scope>
    <source>
        <strain evidence="1 2">LHT 2458</strain>
    </source>
</reference>
<name>A0A2G4REE8_9PROT</name>
<keyword evidence="1" id="KW-0489">Methyltransferase</keyword>
<sequence length="375" mass="42557">MVLQHNDGQLDLFDIAVFDSVDSTKALRDLRSSLCERDEQANLYSEYPVHHLFDPPSKSDIHRLNQKTAQYRKKEGGLLDVKTARLEIERWKEHAQRQLRENRSENAKKVVLSLFDYTGNWSKPWREAGYNVFQFDIQSDPEVGNVFNFSPQFFADYFGDFDGLDIYAILAACPCTDFASSGSRHFAAKDLNGTTQVSIDLVHQTLATIEYFRPAMWAIENPVGRIASLTGLPPWRTSFDPNDLGDPYTKKTILWGRFNGDLPIAPVEPTEGSKMWKKYGGKSQATKNARSVTPEGFSYGFFMANNAVDHPSLEARMKYDRLDPELMSDAISNGYTAEQIGALIDDFYYIEMDDGAAEKAIRDLISSEPRQQLQL</sequence>
<dbReference type="GO" id="GO:0032259">
    <property type="term" value="P:methylation"/>
    <property type="evidence" value="ECO:0007669"/>
    <property type="project" value="UniProtKB-KW"/>
</dbReference>
<dbReference type="OrthoDB" id="9134166at2"/>
<protein>
    <submittedName>
        <fullName evidence="1">DNA cytosine methyltransferase</fullName>
    </submittedName>
</protein>
<evidence type="ECO:0000313" key="1">
    <source>
        <dbReference type="EMBL" id="PHY94944.1"/>
    </source>
</evidence>
<dbReference type="EMBL" id="PEBQ01000052">
    <property type="protein sequence ID" value="PHY94944.1"/>
    <property type="molecule type" value="Genomic_DNA"/>
</dbReference>
<keyword evidence="2" id="KW-1185">Reference proteome</keyword>
<comment type="caution">
    <text evidence="1">The sequence shown here is derived from an EMBL/GenBank/DDBJ whole genome shotgun (WGS) entry which is preliminary data.</text>
</comment>